<dbReference type="PANTHER" id="PTHR11042:SF138">
    <property type="entry name" value="SERINE_THREONINE-PROTEIN KINASE IKS1-RELATED"/>
    <property type="match status" value="1"/>
</dbReference>
<organism evidence="13 14">
    <name type="scientific">Carpinus fangiana</name>
    <dbReference type="NCBI Taxonomy" id="176857"/>
    <lineage>
        <taxon>Eukaryota</taxon>
        <taxon>Viridiplantae</taxon>
        <taxon>Streptophyta</taxon>
        <taxon>Embryophyta</taxon>
        <taxon>Tracheophyta</taxon>
        <taxon>Spermatophyta</taxon>
        <taxon>Magnoliopsida</taxon>
        <taxon>eudicotyledons</taxon>
        <taxon>Gunneridae</taxon>
        <taxon>Pentapetalae</taxon>
        <taxon>rosids</taxon>
        <taxon>fabids</taxon>
        <taxon>Fagales</taxon>
        <taxon>Betulaceae</taxon>
        <taxon>Carpinus</taxon>
    </lineage>
</organism>
<dbReference type="GO" id="GO:0004674">
    <property type="term" value="F:protein serine/threonine kinase activity"/>
    <property type="evidence" value="ECO:0007669"/>
    <property type="project" value="UniProtKB-KW"/>
</dbReference>
<dbReference type="InterPro" id="IPR011009">
    <property type="entry name" value="Kinase-like_dom_sf"/>
</dbReference>
<evidence type="ECO:0000256" key="10">
    <source>
        <dbReference type="SAM" id="MobiDB-lite"/>
    </source>
</evidence>
<dbReference type="Gene3D" id="3.30.200.20">
    <property type="entry name" value="Phosphorylase Kinase, domain 1"/>
    <property type="match status" value="1"/>
</dbReference>
<comment type="catalytic activity">
    <reaction evidence="8">
        <text>L-threonyl-[protein] + ATP = O-phospho-L-threonyl-[protein] + ADP + H(+)</text>
        <dbReference type="Rhea" id="RHEA:46608"/>
        <dbReference type="Rhea" id="RHEA-COMP:11060"/>
        <dbReference type="Rhea" id="RHEA-COMP:11605"/>
        <dbReference type="ChEBI" id="CHEBI:15378"/>
        <dbReference type="ChEBI" id="CHEBI:30013"/>
        <dbReference type="ChEBI" id="CHEBI:30616"/>
        <dbReference type="ChEBI" id="CHEBI:61977"/>
        <dbReference type="ChEBI" id="CHEBI:456216"/>
        <dbReference type="EC" id="2.7.11.1"/>
    </reaction>
</comment>
<evidence type="ECO:0000259" key="12">
    <source>
        <dbReference type="PROSITE" id="PS50011"/>
    </source>
</evidence>
<keyword evidence="11" id="KW-1133">Transmembrane helix</keyword>
<evidence type="ECO:0000256" key="7">
    <source>
        <dbReference type="ARBA" id="ARBA00037982"/>
    </source>
</evidence>
<keyword evidence="6" id="KW-0067">ATP-binding</keyword>
<gene>
    <name evidence="13" type="ORF">FH972_023301</name>
</gene>
<comment type="caution">
    <text evidence="13">The sequence shown here is derived from an EMBL/GenBank/DDBJ whole genome shotgun (WGS) entry which is preliminary data.</text>
</comment>
<comment type="catalytic activity">
    <reaction evidence="9">
        <text>L-seryl-[protein] + ATP = O-phospho-L-seryl-[protein] + ADP + H(+)</text>
        <dbReference type="Rhea" id="RHEA:17989"/>
        <dbReference type="Rhea" id="RHEA-COMP:9863"/>
        <dbReference type="Rhea" id="RHEA-COMP:11604"/>
        <dbReference type="ChEBI" id="CHEBI:15378"/>
        <dbReference type="ChEBI" id="CHEBI:29999"/>
        <dbReference type="ChEBI" id="CHEBI:30616"/>
        <dbReference type="ChEBI" id="CHEBI:83421"/>
        <dbReference type="ChEBI" id="CHEBI:456216"/>
        <dbReference type="EC" id="2.7.11.1"/>
    </reaction>
</comment>
<dbReference type="FunFam" id="1.10.510.10:FF:000699">
    <property type="entry name" value="Probable serine/threonine-protein kinase iksA"/>
    <property type="match status" value="1"/>
</dbReference>
<sequence>MADDDLSRSTELVPYDLGSRSVLLRHNDRVVVYDPEKEARQQLTTSRLRRDSLAACPLCHRPLDHDETNHAAHVDVPDEDVDDDIPDVQPGYFRLLEASRHATPHPSSPPTPRGRTPALPDAAYFSPKVRTRASSIQSAADAQHDHISSRAFAPGYFEKFFHIERELGRGGRGVVFLVRHELDSLVLGRFACKRIPVGNDKTWLQHVLMEVSMLEGISHKNLVAYRHVWLEDSKPSPYSPAVPHCYILQQYCNGGTLFDHVLGPDQKVSTKDKLKDRLRKRSKGQLEPPQDLHSPRRVPFDDILSFFKDITSGVAYLHSRGLVHRDLKPQNCLLHRTGDSVRVLVSDFGEMQSSTARRGPTATGYTGTISFAAPEVITRAPDGTFGDFTDKSDVFSLGLIVYFMCFARLPYSTADEGMREEAEDIEQLRAEISSWTGLHTDHGERADLPERLYMYLGQLLSHIPNERPTTIDILQTIKANAGGNEEKVSPSGRGSRPTSPPIQSERSRKSSPHRAYVEDDGEPTLFQRRSGSKDKNSPEPLWGFNAERRNSKTSPPSAALVRSARRDSPFATSPSRQLLLPAPPRRWYQKVLDMLYVPSYGHELATILRLGGFLTKVWSLMGPCAPFAIQTNLLYPLLLLAALDLTQAFGVFGSAGLLVLHVAVILSAQRSALACLAIASPGAPDHHKPPHHGPITPKVMIVSLFLPEAEVW</sequence>
<dbReference type="GO" id="GO:0005524">
    <property type="term" value="F:ATP binding"/>
    <property type="evidence" value="ECO:0007669"/>
    <property type="project" value="UniProtKB-KW"/>
</dbReference>
<name>A0A5N6KUU3_9ROSI</name>
<dbReference type="InterPro" id="IPR008271">
    <property type="entry name" value="Ser/Thr_kinase_AS"/>
</dbReference>
<dbReference type="GO" id="GO:0005634">
    <property type="term" value="C:nucleus"/>
    <property type="evidence" value="ECO:0007669"/>
    <property type="project" value="TreeGrafter"/>
</dbReference>
<dbReference type="GO" id="GO:0005737">
    <property type="term" value="C:cytoplasm"/>
    <property type="evidence" value="ECO:0007669"/>
    <property type="project" value="TreeGrafter"/>
</dbReference>
<evidence type="ECO:0000256" key="1">
    <source>
        <dbReference type="ARBA" id="ARBA00012513"/>
    </source>
</evidence>
<keyword evidence="4" id="KW-0547">Nucleotide-binding</keyword>
<evidence type="ECO:0000256" key="5">
    <source>
        <dbReference type="ARBA" id="ARBA00022777"/>
    </source>
</evidence>
<dbReference type="EMBL" id="VIBQ01000013">
    <property type="protein sequence ID" value="KAB8346256.1"/>
    <property type="molecule type" value="Genomic_DNA"/>
</dbReference>
<dbReference type="PROSITE" id="PS00108">
    <property type="entry name" value="PROTEIN_KINASE_ST"/>
    <property type="match status" value="1"/>
</dbReference>
<evidence type="ECO:0000256" key="9">
    <source>
        <dbReference type="ARBA" id="ARBA00048679"/>
    </source>
</evidence>
<evidence type="ECO:0000256" key="8">
    <source>
        <dbReference type="ARBA" id="ARBA00047899"/>
    </source>
</evidence>
<dbReference type="Pfam" id="PF00069">
    <property type="entry name" value="Pkinase"/>
    <property type="match status" value="1"/>
</dbReference>
<dbReference type="InterPro" id="IPR000719">
    <property type="entry name" value="Prot_kinase_dom"/>
</dbReference>
<dbReference type="Proteomes" id="UP000327013">
    <property type="component" value="Unassembled WGS sequence"/>
</dbReference>
<keyword evidence="3" id="KW-0808">Transferase</keyword>
<feature type="transmembrane region" description="Helical" evidence="11">
    <location>
        <begin position="633"/>
        <end position="660"/>
    </location>
</feature>
<evidence type="ECO:0000256" key="4">
    <source>
        <dbReference type="ARBA" id="ARBA00022741"/>
    </source>
</evidence>
<evidence type="ECO:0000256" key="3">
    <source>
        <dbReference type="ARBA" id="ARBA00022679"/>
    </source>
</evidence>
<proteinExistence type="inferred from homology"/>
<dbReference type="AlphaFoldDB" id="A0A5N6KUU3"/>
<protein>
    <recommendedName>
        <fullName evidence="1">non-specific serine/threonine protein kinase</fullName>
        <ecNumber evidence="1">2.7.11.1</ecNumber>
    </recommendedName>
</protein>
<keyword evidence="14" id="KW-1185">Reference proteome</keyword>
<dbReference type="PANTHER" id="PTHR11042">
    <property type="entry name" value="EUKARYOTIC TRANSLATION INITIATION FACTOR 2-ALPHA KINASE EIF2-ALPHA KINASE -RELATED"/>
    <property type="match status" value="1"/>
</dbReference>
<evidence type="ECO:0000256" key="11">
    <source>
        <dbReference type="SAM" id="Phobius"/>
    </source>
</evidence>
<keyword evidence="11" id="KW-0472">Membrane</keyword>
<accession>A0A5N6KUU3</accession>
<dbReference type="PROSITE" id="PS50011">
    <property type="entry name" value="PROTEIN_KINASE_DOM"/>
    <property type="match status" value="1"/>
</dbReference>
<evidence type="ECO:0000313" key="13">
    <source>
        <dbReference type="EMBL" id="KAB8346256.1"/>
    </source>
</evidence>
<keyword evidence="2" id="KW-0723">Serine/threonine-protein kinase</keyword>
<reference evidence="13 14" key="1">
    <citation type="submission" date="2019-06" db="EMBL/GenBank/DDBJ databases">
        <title>A chromosomal-level reference genome of Carpinus fangiana (Coryloideae, Betulaceae).</title>
        <authorList>
            <person name="Yang X."/>
            <person name="Wang Z."/>
            <person name="Zhang L."/>
            <person name="Hao G."/>
            <person name="Liu J."/>
            <person name="Yang Y."/>
        </authorList>
    </citation>
    <scope>NUCLEOTIDE SEQUENCE [LARGE SCALE GENOMIC DNA]</scope>
    <source>
        <strain evidence="13">Cfa_2016G</strain>
        <tissue evidence="13">Leaf</tissue>
    </source>
</reference>
<dbReference type="Gene3D" id="1.10.510.10">
    <property type="entry name" value="Transferase(Phosphotransferase) domain 1"/>
    <property type="match status" value="1"/>
</dbReference>
<evidence type="ECO:0000313" key="14">
    <source>
        <dbReference type="Proteomes" id="UP000327013"/>
    </source>
</evidence>
<evidence type="ECO:0000256" key="2">
    <source>
        <dbReference type="ARBA" id="ARBA00022527"/>
    </source>
</evidence>
<feature type="region of interest" description="Disordered" evidence="10">
    <location>
        <begin position="482"/>
        <end position="575"/>
    </location>
</feature>
<keyword evidence="5" id="KW-0418">Kinase</keyword>
<dbReference type="FunFam" id="3.30.200.20:FF:000306">
    <property type="entry name" value="IKS protein kinase"/>
    <property type="match status" value="1"/>
</dbReference>
<dbReference type="OrthoDB" id="1405469at2759"/>
<evidence type="ECO:0000256" key="6">
    <source>
        <dbReference type="ARBA" id="ARBA00022840"/>
    </source>
</evidence>
<dbReference type="InterPro" id="IPR050339">
    <property type="entry name" value="CC_SR_Kinase"/>
</dbReference>
<dbReference type="SMART" id="SM00220">
    <property type="entry name" value="S_TKc"/>
    <property type="match status" value="1"/>
</dbReference>
<feature type="domain" description="Protein kinase" evidence="12">
    <location>
        <begin position="161"/>
        <end position="488"/>
    </location>
</feature>
<feature type="region of interest" description="Disordered" evidence="10">
    <location>
        <begin position="269"/>
        <end position="294"/>
    </location>
</feature>
<comment type="similarity">
    <text evidence="7">Belongs to the protein kinase superfamily. Ser/Thr protein kinase family. GCN2 subfamily.</text>
</comment>
<dbReference type="EC" id="2.7.11.1" evidence="1"/>
<keyword evidence="11" id="KW-0812">Transmembrane</keyword>
<dbReference type="SUPFAM" id="SSF56112">
    <property type="entry name" value="Protein kinase-like (PK-like)"/>
    <property type="match status" value="1"/>
</dbReference>